<sequence length="323" mass="36226">MASASTMRPSARRRTGTSRFLDVITTKIGLNPVLNARQRIREIEEHLCLLGFDDEKGCIQLLDYAQSTDASIQLPAFFVIVKAVLRNWSIRSLFLDILDRRGRSPDIVVSTWKKESGDYNGEWILYFNLARVCLTDTNVSEVLDSVGEAGLDDEMVTHLLIRSTEDKFQSAFVLGLLLEESKLTHSLLQVHARPSNTFRALVAVLCRPEHLGAGSACVAREAVGRLAHDLLEYAWEGVAQYGFDIEHTGVGLTVEEWDDVLSVINQVRTWKRVFHEAYGAATMDWRSLVRISVEASMGMNTGRRNEALASEYRRLVRVSPGAE</sequence>
<accession>A0A0H2RKU7</accession>
<protein>
    <submittedName>
        <fullName evidence="1">Uncharacterized protein</fullName>
    </submittedName>
</protein>
<dbReference type="InParanoid" id="A0A0H2RKU7"/>
<name>A0A0H2RKU7_9AGAM</name>
<dbReference type="EMBL" id="KQ086036">
    <property type="protein sequence ID" value="KLO10088.1"/>
    <property type="molecule type" value="Genomic_DNA"/>
</dbReference>
<dbReference type="AlphaFoldDB" id="A0A0H2RKU7"/>
<evidence type="ECO:0000313" key="1">
    <source>
        <dbReference type="EMBL" id="KLO10088.1"/>
    </source>
</evidence>
<organism evidence="1 2">
    <name type="scientific">Schizopora paradoxa</name>
    <dbReference type="NCBI Taxonomy" id="27342"/>
    <lineage>
        <taxon>Eukaryota</taxon>
        <taxon>Fungi</taxon>
        <taxon>Dikarya</taxon>
        <taxon>Basidiomycota</taxon>
        <taxon>Agaricomycotina</taxon>
        <taxon>Agaricomycetes</taxon>
        <taxon>Hymenochaetales</taxon>
        <taxon>Schizoporaceae</taxon>
        <taxon>Schizopora</taxon>
    </lineage>
</organism>
<evidence type="ECO:0000313" key="2">
    <source>
        <dbReference type="Proteomes" id="UP000053477"/>
    </source>
</evidence>
<keyword evidence="2" id="KW-1185">Reference proteome</keyword>
<reference evidence="1 2" key="1">
    <citation type="submission" date="2015-04" db="EMBL/GenBank/DDBJ databases">
        <title>Complete genome sequence of Schizopora paradoxa KUC8140, a cosmopolitan wood degrader in East Asia.</title>
        <authorList>
            <consortium name="DOE Joint Genome Institute"/>
            <person name="Min B."/>
            <person name="Park H."/>
            <person name="Jang Y."/>
            <person name="Kim J.-J."/>
            <person name="Kim K.H."/>
            <person name="Pangilinan J."/>
            <person name="Lipzen A."/>
            <person name="Riley R."/>
            <person name="Grigoriev I.V."/>
            <person name="Spatafora J.W."/>
            <person name="Choi I.-G."/>
        </authorList>
    </citation>
    <scope>NUCLEOTIDE SEQUENCE [LARGE SCALE GENOMIC DNA]</scope>
    <source>
        <strain evidence="1 2">KUC8140</strain>
    </source>
</reference>
<proteinExistence type="predicted"/>
<gene>
    <name evidence="1" type="ORF">SCHPADRAFT_535547</name>
</gene>
<dbReference type="Proteomes" id="UP000053477">
    <property type="component" value="Unassembled WGS sequence"/>
</dbReference>